<dbReference type="Proteomes" id="UP000013827">
    <property type="component" value="Unassembled WGS sequence"/>
</dbReference>
<dbReference type="InterPro" id="IPR036955">
    <property type="entry name" value="AP2/ERF_dom_sf"/>
</dbReference>
<dbReference type="CDD" id="cd06257">
    <property type="entry name" value="DnaJ"/>
    <property type="match status" value="1"/>
</dbReference>
<dbReference type="HOGENOM" id="CLU_889759_0_0_1"/>
<dbReference type="InterPro" id="IPR016177">
    <property type="entry name" value="DNA-bd_dom_sf"/>
</dbReference>
<organism evidence="8 9">
    <name type="scientific">Emiliania huxleyi (strain CCMP1516)</name>
    <dbReference type="NCBI Taxonomy" id="280463"/>
    <lineage>
        <taxon>Eukaryota</taxon>
        <taxon>Haptista</taxon>
        <taxon>Haptophyta</taxon>
        <taxon>Prymnesiophyceae</taxon>
        <taxon>Isochrysidales</taxon>
        <taxon>Noelaerhabdaceae</taxon>
        <taxon>Emiliania</taxon>
    </lineage>
</organism>
<dbReference type="GO" id="GO:0003677">
    <property type="term" value="F:DNA binding"/>
    <property type="evidence" value="ECO:0007669"/>
    <property type="project" value="UniProtKB-KW"/>
</dbReference>
<dbReference type="AlphaFoldDB" id="A0A0D3IMJ6"/>
<dbReference type="InterPro" id="IPR001623">
    <property type="entry name" value="DnaJ_domain"/>
</dbReference>
<feature type="domain" description="AP2/ERF" evidence="7">
    <location>
        <begin position="48"/>
        <end position="102"/>
    </location>
</feature>
<keyword evidence="9" id="KW-1185">Reference proteome</keyword>
<evidence type="ECO:0000313" key="8">
    <source>
        <dbReference type="EnsemblProtists" id="EOD12481"/>
    </source>
</evidence>
<dbReference type="PROSITE" id="PS51032">
    <property type="entry name" value="AP2_ERF"/>
    <property type="match status" value="1"/>
</dbReference>
<evidence type="ECO:0000313" key="9">
    <source>
        <dbReference type="Proteomes" id="UP000013827"/>
    </source>
</evidence>
<evidence type="ECO:0000256" key="3">
    <source>
        <dbReference type="ARBA" id="ARBA00023125"/>
    </source>
</evidence>
<dbReference type="SUPFAM" id="SSF46565">
    <property type="entry name" value="Chaperone J-domain"/>
    <property type="match status" value="1"/>
</dbReference>
<dbReference type="Gene3D" id="1.10.287.110">
    <property type="entry name" value="DnaJ domain"/>
    <property type="match status" value="1"/>
</dbReference>
<dbReference type="InterPro" id="IPR036869">
    <property type="entry name" value="J_dom_sf"/>
</dbReference>
<sequence length="313" mass="32902">MKRKHSNTAALANTHTDTAPPPAAAAEPAARERVAEGLSLHLSSNSTGYRGVREHSGRFQAQRMVDGRADYLGTFGTAVEAAVAYARAAGEYQPPAVATEAEGLRLHLSSRGRTGYKGVYIHRGLMTPAQRMDAPPRVVLGLPFFAQVDGRPAQGLGSYATAVEAAVAYARAVGEYTPPPPPPAAAEPAAAPAAAEPTTQAPVTQARLRVRHVGPEATLRGGSSGGIVDVDCAVDALVAAVLAGAPRAVQDPWGCFGLQRLTGREASRKRYLQLVRRLHPDRCGHPRAGECFALVEEAWRAIEARGEGKRSAG</sequence>
<dbReference type="GO" id="GO:0003700">
    <property type="term" value="F:DNA-binding transcription factor activity"/>
    <property type="evidence" value="ECO:0007669"/>
    <property type="project" value="InterPro"/>
</dbReference>
<evidence type="ECO:0000256" key="4">
    <source>
        <dbReference type="ARBA" id="ARBA00023163"/>
    </source>
</evidence>
<evidence type="ECO:0000256" key="6">
    <source>
        <dbReference type="SAM" id="MobiDB-lite"/>
    </source>
</evidence>
<keyword evidence="2" id="KW-0805">Transcription regulation</keyword>
<feature type="region of interest" description="Disordered" evidence="6">
    <location>
        <begin position="179"/>
        <end position="203"/>
    </location>
</feature>
<proteinExistence type="predicted"/>
<reference evidence="8" key="2">
    <citation type="submission" date="2024-10" db="UniProtKB">
        <authorList>
            <consortium name="EnsemblProtists"/>
        </authorList>
    </citation>
    <scope>IDENTIFICATION</scope>
</reference>
<comment type="subcellular location">
    <subcellularLocation>
        <location evidence="1">Nucleus</location>
    </subcellularLocation>
</comment>
<dbReference type="InterPro" id="IPR001471">
    <property type="entry name" value="AP2/ERF_dom"/>
</dbReference>
<evidence type="ECO:0000256" key="2">
    <source>
        <dbReference type="ARBA" id="ARBA00023015"/>
    </source>
</evidence>
<dbReference type="GO" id="GO:0005634">
    <property type="term" value="C:nucleus"/>
    <property type="evidence" value="ECO:0007669"/>
    <property type="project" value="UniProtKB-SubCell"/>
</dbReference>
<keyword evidence="5" id="KW-0539">Nucleus</keyword>
<dbReference type="GeneID" id="17258631"/>
<feature type="region of interest" description="Disordered" evidence="6">
    <location>
        <begin position="1"/>
        <end position="29"/>
    </location>
</feature>
<dbReference type="KEGG" id="ehx:EMIHUDRAFT_247451"/>
<keyword evidence="4" id="KW-0804">Transcription</keyword>
<evidence type="ECO:0000256" key="5">
    <source>
        <dbReference type="ARBA" id="ARBA00023242"/>
    </source>
</evidence>
<evidence type="ECO:0000256" key="1">
    <source>
        <dbReference type="ARBA" id="ARBA00004123"/>
    </source>
</evidence>
<protein>
    <recommendedName>
        <fullName evidence="7">AP2/ERF domain-containing protein</fullName>
    </recommendedName>
</protein>
<dbReference type="Gene3D" id="3.30.730.10">
    <property type="entry name" value="AP2/ERF domain"/>
    <property type="match status" value="1"/>
</dbReference>
<dbReference type="PaxDb" id="2903-EOD12481"/>
<evidence type="ECO:0000259" key="7">
    <source>
        <dbReference type="PROSITE" id="PS51032"/>
    </source>
</evidence>
<name>A0A0D3IMJ6_EMIH1</name>
<dbReference type="RefSeq" id="XP_005764910.1">
    <property type="nucleotide sequence ID" value="XM_005764853.1"/>
</dbReference>
<feature type="compositionally biased region" description="Low complexity" evidence="6">
    <location>
        <begin position="186"/>
        <end position="203"/>
    </location>
</feature>
<dbReference type="SUPFAM" id="SSF54171">
    <property type="entry name" value="DNA-binding domain"/>
    <property type="match status" value="1"/>
</dbReference>
<feature type="compositionally biased region" description="Polar residues" evidence="6">
    <location>
        <begin position="7"/>
        <end position="17"/>
    </location>
</feature>
<reference evidence="9" key="1">
    <citation type="journal article" date="2013" name="Nature">
        <title>Pan genome of the phytoplankton Emiliania underpins its global distribution.</title>
        <authorList>
            <person name="Read B.A."/>
            <person name="Kegel J."/>
            <person name="Klute M.J."/>
            <person name="Kuo A."/>
            <person name="Lefebvre S.C."/>
            <person name="Maumus F."/>
            <person name="Mayer C."/>
            <person name="Miller J."/>
            <person name="Monier A."/>
            <person name="Salamov A."/>
            <person name="Young J."/>
            <person name="Aguilar M."/>
            <person name="Claverie J.M."/>
            <person name="Frickenhaus S."/>
            <person name="Gonzalez K."/>
            <person name="Herman E.K."/>
            <person name="Lin Y.C."/>
            <person name="Napier J."/>
            <person name="Ogata H."/>
            <person name="Sarno A.F."/>
            <person name="Shmutz J."/>
            <person name="Schroeder D."/>
            <person name="de Vargas C."/>
            <person name="Verret F."/>
            <person name="von Dassow P."/>
            <person name="Valentin K."/>
            <person name="Van de Peer Y."/>
            <person name="Wheeler G."/>
            <person name="Dacks J.B."/>
            <person name="Delwiche C.F."/>
            <person name="Dyhrman S.T."/>
            <person name="Glockner G."/>
            <person name="John U."/>
            <person name="Richards T."/>
            <person name="Worden A.Z."/>
            <person name="Zhang X."/>
            <person name="Grigoriev I.V."/>
            <person name="Allen A.E."/>
            <person name="Bidle K."/>
            <person name="Borodovsky M."/>
            <person name="Bowler C."/>
            <person name="Brownlee C."/>
            <person name="Cock J.M."/>
            <person name="Elias M."/>
            <person name="Gladyshev V.N."/>
            <person name="Groth M."/>
            <person name="Guda C."/>
            <person name="Hadaegh A."/>
            <person name="Iglesias-Rodriguez M.D."/>
            <person name="Jenkins J."/>
            <person name="Jones B.M."/>
            <person name="Lawson T."/>
            <person name="Leese F."/>
            <person name="Lindquist E."/>
            <person name="Lobanov A."/>
            <person name="Lomsadze A."/>
            <person name="Malik S.B."/>
            <person name="Marsh M.E."/>
            <person name="Mackinder L."/>
            <person name="Mock T."/>
            <person name="Mueller-Roeber B."/>
            <person name="Pagarete A."/>
            <person name="Parker M."/>
            <person name="Probert I."/>
            <person name="Quesneville H."/>
            <person name="Raines C."/>
            <person name="Rensing S.A."/>
            <person name="Riano-Pachon D.M."/>
            <person name="Richier S."/>
            <person name="Rokitta S."/>
            <person name="Shiraiwa Y."/>
            <person name="Soanes D.M."/>
            <person name="van der Giezen M."/>
            <person name="Wahlund T.M."/>
            <person name="Williams B."/>
            <person name="Wilson W."/>
            <person name="Wolfe G."/>
            <person name="Wurch L.L."/>
        </authorList>
    </citation>
    <scope>NUCLEOTIDE SEQUENCE</scope>
</reference>
<dbReference type="EnsemblProtists" id="EOD12481">
    <property type="protein sequence ID" value="EOD12481"/>
    <property type="gene ID" value="EMIHUDRAFT_247451"/>
</dbReference>
<accession>A0A0D3IMJ6</accession>
<keyword evidence="3" id="KW-0238">DNA-binding</keyword>